<keyword evidence="5" id="KW-1185">Reference proteome</keyword>
<evidence type="ECO:0000256" key="2">
    <source>
        <dbReference type="SAM" id="SignalP"/>
    </source>
</evidence>
<dbReference type="AlphaFoldDB" id="A0A6L6JB39"/>
<feature type="domain" description="ABC transporter substrate-binding protein PnrA-like" evidence="3">
    <location>
        <begin position="28"/>
        <end position="314"/>
    </location>
</feature>
<evidence type="ECO:0000313" key="4">
    <source>
        <dbReference type="EMBL" id="MTH79352.1"/>
    </source>
</evidence>
<gene>
    <name evidence="4" type="ORF">GL286_16665</name>
</gene>
<dbReference type="OrthoDB" id="9781639at2"/>
<reference evidence="4 5" key="1">
    <citation type="submission" date="2019-11" db="EMBL/GenBank/DDBJ databases">
        <authorList>
            <person name="Dong K."/>
        </authorList>
    </citation>
    <scope>NUCLEOTIDE SEQUENCE [LARGE SCALE GENOMIC DNA]</scope>
    <source>
        <strain evidence="4 5">NBRC 111993</strain>
    </source>
</reference>
<evidence type="ECO:0000256" key="1">
    <source>
        <dbReference type="ARBA" id="ARBA00022729"/>
    </source>
</evidence>
<keyword evidence="1 2" id="KW-0732">Signal</keyword>
<comment type="caution">
    <text evidence="4">The sequence shown here is derived from an EMBL/GenBank/DDBJ whole genome shotgun (WGS) entry which is preliminary data.</text>
</comment>
<sequence>MNRRTLLGSAAALVAASAIPAFAQDEKLKIGFIYVGPVGDGGWTFQHDLARQAVEKEYGDKVETTFIESVPEGADAERAITQLALAGNKMIFTTSFGFMDATINVAKKFPDIKFEHATGYKRADNVATYDARFYEGRAVIGTIAGRMTKSNKIGYIGSFPIPEVIQGINSAFIHARKVNPDVEMKVVWVYSWFDPAKEADAAAALIAEGVDVFMQHTDSTAPLAKAQEAGVLGFGQASDMSSFAPKPRISSIVDNWAPYYIKRVGQALDGSWKSEATWAGIGDGEVVIGEITEAVPAEVKAEAEALKAKIASGEHHPFTGPLKKQDGSDWLADGQKATDEELSGLNFYVEGITAPMPK</sequence>
<dbReference type="Pfam" id="PF02608">
    <property type="entry name" value="Bmp"/>
    <property type="match status" value="1"/>
</dbReference>
<proteinExistence type="predicted"/>
<dbReference type="Proteomes" id="UP000478183">
    <property type="component" value="Unassembled WGS sequence"/>
</dbReference>
<dbReference type="InterPro" id="IPR003760">
    <property type="entry name" value="PnrA-like"/>
</dbReference>
<feature type="chain" id="PRO_5026890345" evidence="2">
    <location>
        <begin position="24"/>
        <end position="358"/>
    </location>
</feature>
<dbReference type="Gene3D" id="3.40.50.2300">
    <property type="match status" value="2"/>
</dbReference>
<dbReference type="CDD" id="cd19963">
    <property type="entry name" value="PBP1_BMP-like"/>
    <property type="match status" value="1"/>
</dbReference>
<evidence type="ECO:0000313" key="5">
    <source>
        <dbReference type="Proteomes" id="UP000478183"/>
    </source>
</evidence>
<dbReference type="EMBL" id="WMIE01000014">
    <property type="protein sequence ID" value="MTH79352.1"/>
    <property type="molecule type" value="Genomic_DNA"/>
</dbReference>
<feature type="signal peptide" evidence="2">
    <location>
        <begin position="1"/>
        <end position="23"/>
    </location>
</feature>
<dbReference type="PANTHER" id="PTHR43208:SF1">
    <property type="entry name" value="ABC TRANSPORTER SUBSTRATE-BINDING PROTEIN"/>
    <property type="match status" value="1"/>
</dbReference>
<organism evidence="4 5">
    <name type="scientific">Paracoccus aestuariivivens</name>
    <dbReference type="NCBI Taxonomy" id="1820333"/>
    <lineage>
        <taxon>Bacteria</taxon>
        <taxon>Pseudomonadati</taxon>
        <taxon>Pseudomonadota</taxon>
        <taxon>Alphaproteobacteria</taxon>
        <taxon>Rhodobacterales</taxon>
        <taxon>Paracoccaceae</taxon>
        <taxon>Paracoccus</taxon>
    </lineage>
</organism>
<dbReference type="PANTHER" id="PTHR43208">
    <property type="entry name" value="ABC TRANSPORTER SUBSTRATE-BINDING PROTEIN"/>
    <property type="match status" value="1"/>
</dbReference>
<accession>A0A6L6JB39</accession>
<dbReference type="InterPro" id="IPR052910">
    <property type="entry name" value="ABC-Purine-Binding"/>
</dbReference>
<name>A0A6L6JB39_9RHOB</name>
<dbReference type="GO" id="GO:0005886">
    <property type="term" value="C:plasma membrane"/>
    <property type="evidence" value="ECO:0007669"/>
    <property type="project" value="InterPro"/>
</dbReference>
<protein>
    <submittedName>
        <fullName evidence="4">BMP family ABC transporter substrate-binding protein</fullName>
    </submittedName>
</protein>
<dbReference type="RefSeq" id="WP_155096711.1">
    <property type="nucleotide sequence ID" value="NZ_WMIE01000014.1"/>
</dbReference>
<evidence type="ECO:0000259" key="3">
    <source>
        <dbReference type="Pfam" id="PF02608"/>
    </source>
</evidence>